<proteinExistence type="predicted"/>
<dbReference type="SUPFAM" id="SSF52058">
    <property type="entry name" value="L domain-like"/>
    <property type="match status" value="1"/>
</dbReference>
<dbReference type="Pfam" id="PF25019">
    <property type="entry name" value="LRR_R13L1-DRL21"/>
    <property type="match status" value="1"/>
</dbReference>
<accession>A0A2G5CHB9</accession>
<dbReference type="GO" id="GO:0005524">
    <property type="term" value="F:ATP binding"/>
    <property type="evidence" value="ECO:0007669"/>
    <property type="project" value="UniProtKB-KW"/>
</dbReference>
<dbReference type="InterPro" id="IPR032675">
    <property type="entry name" value="LRR_dom_sf"/>
</dbReference>
<evidence type="ECO:0000259" key="6">
    <source>
        <dbReference type="Pfam" id="PF00931"/>
    </source>
</evidence>
<dbReference type="Pfam" id="PF00931">
    <property type="entry name" value="NB-ARC"/>
    <property type="match status" value="1"/>
</dbReference>
<evidence type="ECO:0000256" key="3">
    <source>
        <dbReference type="ARBA" id="ARBA00022741"/>
    </source>
</evidence>
<keyword evidence="5" id="KW-0067">ATP-binding</keyword>
<feature type="domain" description="Disease resistance N-terminal" evidence="7">
    <location>
        <begin position="9"/>
        <end position="99"/>
    </location>
</feature>
<keyword evidence="11" id="KW-1185">Reference proteome</keyword>
<dbReference type="GO" id="GO:0043531">
    <property type="term" value="F:ADP binding"/>
    <property type="evidence" value="ECO:0007669"/>
    <property type="project" value="InterPro"/>
</dbReference>
<dbReference type="InterPro" id="IPR002182">
    <property type="entry name" value="NB-ARC"/>
</dbReference>
<dbReference type="SUPFAM" id="SSF52075">
    <property type="entry name" value="Outer arm dynein light chain 1"/>
    <property type="match status" value="1"/>
</dbReference>
<dbReference type="Gene3D" id="1.20.5.4130">
    <property type="match status" value="1"/>
</dbReference>
<dbReference type="STRING" id="218851.A0A2G5CHB9"/>
<dbReference type="InterPro" id="IPR036388">
    <property type="entry name" value="WH-like_DNA-bd_sf"/>
</dbReference>
<dbReference type="Gene3D" id="3.40.50.300">
    <property type="entry name" value="P-loop containing nucleotide triphosphate hydrolases"/>
    <property type="match status" value="1"/>
</dbReference>
<evidence type="ECO:0000256" key="2">
    <source>
        <dbReference type="ARBA" id="ARBA00022737"/>
    </source>
</evidence>
<dbReference type="InterPro" id="IPR027417">
    <property type="entry name" value="P-loop_NTPase"/>
</dbReference>
<dbReference type="InterPro" id="IPR038005">
    <property type="entry name" value="RX-like_CC"/>
</dbReference>
<dbReference type="PANTHER" id="PTHR36766:SF61">
    <property type="entry name" value="NB-ARC DOMAIN DISEASE RESISTANCE PROTEIN"/>
    <property type="match status" value="1"/>
</dbReference>
<feature type="domain" description="NB-ARC" evidence="6">
    <location>
        <begin position="170"/>
        <end position="318"/>
    </location>
</feature>
<dbReference type="SUPFAM" id="SSF52540">
    <property type="entry name" value="P-loop containing nucleoside triphosphate hydrolases"/>
    <property type="match status" value="1"/>
</dbReference>
<dbReference type="FunFam" id="3.40.50.300:FF:001091">
    <property type="entry name" value="Probable disease resistance protein At1g61300"/>
    <property type="match status" value="1"/>
</dbReference>
<evidence type="ECO:0000259" key="7">
    <source>
        <dbReference type="Pfam" id="PF18052"/>
    </source>
</evidence>
<keyword evidence="4" id="KW-0611">Plant defense</keyword>
<dbReference type="InterPro" id="IPR041118">
    <property type="entry name" value="Rx_N"/>
</dbReference>
<name>A0A2G5CHB9_AQUCA</name>
<feature type="domain" description="Disease resistance protein winged helix" evidence="8">
    <location>
        <begin position="334"/>
        <end position="405"/>
    </location>
</feature>
<evidence type="ECO:0000256" key="5">
    <source>
        <dbReference type="ARBA" id="ARBA00022840"/>
    </source>
</evidence>
<dbReference type="Proteomes" id="UP000230069">
    <property type="component" value="Unassembled WGS sequence"/>
</dbReference>
<dbReference type="CDD" id="cd14798">
    <property type="entry name" value="RX-CC_like"/>
    <property type="match status" value="1"/>
</dbReference>
<organism evidence="10 11">
    <name type="scientific">Aquilegia coerulea</name>
    <name type="common">Rocky mountain columbine</name>
    <dbReference type="NCBI Taxonomy" id="218851"/>
    <lineage>
        <taxon>Eukaryota</taxon>
        <taxon>Viridiplantae</taxon>
        <taxon>Streptophyta</taxon>
        <taxon>Embryophyta</taxon>
        <taxon>Tracheophyta</taxon>
        <taxon>Spermatophyta</taxon>
        <taxon>Magnoliopsida</taxon>
        <taxon>Ranunculales</taxon>
        <taxon>Ranunculaceae</taxon>
        <taxon>Thalictroideae</taxon>
        <taxon>Aquilegia</taxon>
    </lineage>
</organism>
<dbReference type="Gene3D" id="1.10.10.10">
    <property type="entry name" value="Winged helix-like DNA-binding domain superfamily/Winged helix DNA-binding domain"/>
    <property type="match status" value="1"/>
</dbReference>
<evidence type="ECO:0000313" key="11">
    <source>
        <dbReference type="Proteomes" id="UP000230069"/>
    </source>
</evidence>
<dbReference type="EMBL" id="KZ305071">
    <property type="protein sequence ID" value="PIA30659.1"/>
    <property type="molecule type" value="Genomic_DNA"/>
</dbReference>
<gene>
    <name evidence="10" type="ORF">AQUCO_05400038v1</name>
</gene>
<dbReference type="Pfam" id="PF18052">
    <property type="entry name" value="Rx_N"/>
    <property type="match status" value="1"/>
</dbReference>
<protein>
    <submittedName>
        <fullName evidence="10">Uncharacterized protein</fullName>
    </submittedName>
</protein>
<dbReference type="InterPro" id="IPR056789">
    <property type="entry name" value="LRR_R13L1-DRL21"/>
</dbReference>
<evidence type="ECO:0000256" key="4">
    <source>
        <dbReference type="ARBA" id="ARBA00022821"/>
    </source>
</evidence>
<feature type="domain" description="R13L1/DRL21-like LRR repeat region" evidence="9">
    <location>
        <begin position="591"/>
        <end position="719"/>
    </location>
</feature>
<dbReference type="GO" id="GO:0051707">
    <property type="term" value="P:response to other organism"/>
    <property type="evidence" value="ECO:0007669"/>
    <property type="project" value="UniProtKB-ARBA"/>
</dbReference>
<dbReference type="GO" id="GO:0006952">
    <property type="term" value="P:defense response"/>
    <property type="evidence" value="ECO:0007669"/>
    <property type="project" value="UniProtKB-KW"/>
</dbReference>
<dbReference type="Pfam" id="PF23559">
    <property type="entry name" value="WHD_DRP"/>
    <property type="match status" value="1"/>
</dbReference>
<evidence type="ECO:0000256" key="1">
    <source>
        <dbReference type="ARBA" id="ARBA00022614"/>
    </source>
</evidence>
<sequence length="982" mass="112743">MAEIVVYGIVRKVITDLGSHALQEIGSAVAVQKELKKFERTVITIKDVLLHAEELQLVNPEVRTWLRRIKDVAYEADDVIDDFTIEALKKKLVIQGNINKMVRNFFTSSNPFIFRFNMARRIKEIREKMIEIRDDRSFILETRVEAMRHPNSARENTHSYIDESEVFGREDVKEEIVEALLAFDGEEKLSIFSIQGLGGLGKTTLAKLVCNDKRVIANFKPLWVCVSQEFDVKTITEKIIKSATNAPCPNVEMDQLQYRLREELGEKRFLLVLDDVWNEDVNKWDELKGLLQGGAVGSKLIVTTRSTEVARIISLNYNHLSFSLRQCFAYFSFFPKDVVFDKMTLIQTWIAQGFIHSSGQNQSLEDIGNDYVESLMWIAFLQEREVDLYKNVICFTMHDLVHDLAQSVAGVECFDIDHEDTTHIPEGVQYLHCTKMHFSLEALEDLPKPYKLRALYALCELKSHVKNIFSSFTFLRVLGLDVNDKFQKLPSSIGELKHLRYLDLWSDSITTVTLPKSIIKLQRLQTLEFSRCCKIRELPQDMQRMSELRHIFIREEDSAMYSHMPLGLGQLTSLQTLSVFVVGRDRIGCKLNELHSLRHLRGKLTIKNLENVVNARDSADANLMEKPNLEELKLVWNEKLVEVIPREEIDFDVLETLQPNQSLKGLFIEGYGGVSFSRWLMESPFPNLVMISFKKCRKCGQIPPFGKLQFLEFLELEEMNDLRFMDQGGNRSSRGKRDCIFPSLKELKLSNVPNLESWLAVATEEETCTAISLPCLIKLTISGCPKLTSMPLLPSLEKFWIKEIPKLESIPEGLQNAIKLRSLRIWDCEGLVTLPECLGNLTFLQELVLFRCCNLMTWPNGLLTNLKSSLVRLAISGSSSLLSLPEELQHLTCLQFLMISYFADLMTLPEWLGNLTSLYSLLIGGCPKLVCLPRSMSHLTSLQQLMIDRCDQLRPRCMKNIGEDWPYIAHIRHIELDDVRLQ</sequence>
<keyword evidence="1" id="KW-0433">Leucine-rich repeat</keyword>
<dbReference type="AlphaFoldDB" id="A0A2G5CHB9"/>
<dbReference type="InterPro" id="IPR058922">
    <property type="entry name" value="WHD_DRP"/>
</dbReference>
<dbReference type="PRINTS" id="PR00364">
    <property type="entry name" value="DISEASERSIST"/>
</dbReference>
<reference evidence="10 11" key="1">
    <citation type="submission" date="2017-09" db="EMBL/GenBank/DDBJ databases">
        <title>WGS assembly of Aquilegia coerulea Goldsmith.</title>
        <authorList>
            <person name="Hodges S."/>
            <person name="Kramer E."/>
            <person name="Nordborg M."/>
            <person name="Tomkins J."/>
            <person name="Borevitz J."/>
            <person name="Derieg N."/>
            <person name="Yan J."/>
            <person name="Mihaltcheva S."/>
            <person name="Hayes R.D."/>
            <person name="Rokhsar D."/>
        </authorList>
    </citation>
    <scope>NUCLEOTIDE SEQUENCE [LARGE SCALE GENOMIC DNA]</scope>
    <source>
        <strain evidence="11">cv. Goldsmith</strain>
    </source>
</reference>
<evidence type="ECO:0000259" key="8">
    <source>
        <dbReference type="Pfam" id="PF23559"/>
    </source>
</evidence>
<keyword evidence="2" id="KW-0677">Repeat</keyword>
<dbReference type="FunFam" id="1.10.10.10:FF:000322">
    <property type="entry name" value="Probable disease resistance protein At1g63360"/>
    <property type="match status" value="1"/>
</dbReference>
<dbReference type="OrthoDB" id="1896560at2759"/>
<dbReference type="PANTHER" id="PTHR36766">
    <property type="entry name" value="PLANT BROAD-SPECTRUM MILDEW RESISTANCE PROTEIN RPW8"/>
    <property type="match status" value="1"/>
</dbReference>
<dbReference type="Gene3D" id="3.80.10.10">
    <property type="entry name" value="Ribonuclease Inhibitor"/>
    <property type="match status" value="3"/>
</dbReference>
<dbReference type="InParanoid" id="A0A2G5CHB9"/>
<keyword evidence="3" id="KW-0547">Nucleotide-binding</keyword>
<evidence type="ECO:0000259" key="9">
    <source>
        <dbReference type="Pfam" id="PF25019"/>
    </source>
</evidence>
<evidence type="ECO:0000313" key="10">
    <source>
        <dbReference type="EMBL" id="PIA30659.1"/>
    </source>
</evidence>